<evidence type="ECO:0000256" key="6">
    <source>
        <dbReference type="SAM" id="Phobius"/>
    </source>
</evidence>
<dbReference type="InterPro" id="IPR051791">
    <property type="entry name" value="Pra-immunoreactive"/>
</dbReference>
<feature type="transmembrane region" description="Helical" evidence="6">
    <location>
        <begin position="63"/>
        <end position="84"/>
    </location>
</feature>
<evidence type="ECO:0000256" key="5">
    <source>
        <dbReference type="ARBA" id="ARBA00023136"/>
    </source>
</evidence>
<dbReference type="GO" id="GO:0005886">
    <property type="term" value="C:plasma membrane"/>
    <property type="evidence" value="ECO:0007669"/>
    <property type="project" value="UniProtKB-SubCell"/>
</dbReference>
<evidence type="ECO:0000256" key="2">
    <source>
        <dbReference type="ARBA" id="ARBA00022475"/>
    </source>
</evidence>
<gene>
    <name evidence="8" type="ORF">H8S84_11440</name>
</gene>
<protein>
    <submittedName>
        <fullName evidence="8">RDD family protein</fullName>
    </submittedName>
</protein>
<dbReference type="AlphaFoldDB" id="A0A923N5U3"/>
<comment type="subcellular location">
    <subcellularLocation>
        <location evidence="1">Cell membrane</location>
        <topology evidence="1">Multi-pass membrane protein</topology>
    </subcellularLocation>
</comment>
<evidence type="ECO:0000313" key="9">
    <source>
        <dbReference type="Proteomes" id="UP000603640"/>
    </source>
</evidence>
<dbReference type="RefSeq" id="WP_187067477.1">
    <property type="nucleotide sequence ID" value="NZ_JACRVF010000003.1"/>
</dbReference>
<evidence type="ECO:0000313" key="8">
    <source>
        <dbReference type="EMBL" id="MBC5993450.1"/>
    </source>
</evidence>
<comment type="caution">
    <text evidence="8">The sequence shown here is derived from an EMBL/GenBank/DDBJ whole genome shotgun (WGS) entry which is preliminary data.</text>
</comment>
<name>A0A923N5U3_9BACT</name>
<evidence type="ECO:0000256" key="4">
    <source>
        <dbReference type="ARBA" id="ARBA00022989"/>
    </source>
</evidence>
<feature type="transmembrane region" description="Helical" evidence="6">
    <location>
        <begin position="105"/>
        <end position="126"/>
    </location>
</feature>
<dbReference type="InterPro" id="IPR010432">
    <property type="entry name" value="RDD"/>
</dbReference>
<accession>A0A923N5U3</accession>
<dbReference type="EMBL" id="JACRVF010000003">
    <property type="protein sequence ID" value="MBC5993450.1"/>
    <property type="molecule type" value="Genomic_DNA"/>
</dbReference>
<evidence type="ECO:0000259" key="7">
    <source>
        <dbReference type="Pfam" id="PF06271"/>
    </source>
</evidence>
<reference evidence="8" key="1">
    <citation type="submission" date="2020-08" db="EMBL/GenBank/DDBJ databases">
        <title>Pontibacter sp. SD6 16S ribosomal RNA gene Genome sequencing and assembly.</title>
        <authorList>
            <person name="Kang M."/>
        </authorList>
    </citation>
    <scope>NUCLEOTIDE SEQUENCE</scope>
    <source>
        <strain evidence="8">SD6</strain>
    </source>
</reference>
<dbReference type="PANTHER" id="PTHR36115">
    <property type="entry name" value="PROLINE-RICH ANTIGEN HOMOLOG-RELATED"/>
    <property type="match status" value="1"/>
</dbReference>
<keyword evidence="4 6" id="KW-1133">Transmembrane helix</keyword>
<keyword evidence="9" id="KW-1185">Reference proteome</keyword>
<dbReference type="Pfam" id="PF06271">
    <property type="entry name" value="RDD"/>
    <property type="match status" value="1"/>
</dbReference>
<feature type="transmembrane region" description="Helical" evidence="6">
    <location>
        <begin position="21"/>
        <end position="43"/>
    </location>
</feature>
<proteinExistence type="predicted"/>
<organism evidence="8 9">
    <name type="scientific">Pontibacter cellulosilyticus</name>
    <dbReference type="NCBI Taxonomy" id="1720253"/>
    <lineage>
        <taxon>Bacteria</taxon>
        <taxon>Pseudomonadati</taxon>
        <taxon>Bacteroidota</taxon>
        <taxon>Cytophagia</taxon>
        <taxon>Cytophagales</taxon>
        <taxon>Hymenobacteraceae</taxon>
        <taxon>Pontibacter</taxon>
    </lineage>
</organism>
<keyword evidence="5 6" id="KW-0472">Membrane</keyword>
<sequence>MQAIYTQTDKKVELADLSKRIIAFTLDLLLLLSLIGLIDYLTYSSDEQAYLFKPERILDFSLGWLYFAGMEICACQATLGKYLLGLRVTSTTGNRTSFKSATIRYFAKPISVVLVILRFIFGIFPISRRTFHDKLANTMVVTR</sequence>
<evidence type="ECO:0000256" key="1">
    <source>
        <dbReference type="ARBA" id="ARBA00004651"/>
    </source>
</evidence>
<dbReference type="Proteomes" id="UP000603640">
    <property type="component" value="Unassembled WGS sequence"/>
</dbReference>
<keyword evidence="3 6" id="KW-0812">Transmembrane</keyword>
<keyword evidence="2" id="KW-1003">Cell membrane</keyword>
<feature type="domain" description="RDD" evidence="7">
    <location>
        <begin position="15"/>
        <end position="137"/>
    </location>
</feature>
<evidence type="ECO:0000256" key="3">
    <source>
        <dbReference type="ARBA" id="ARBA00022692"/>
    </source>
</evidence>